<dbReference type="Proteomes" id="UP000031246">
    <property type="component" value="Unassembled WGS sequence"/>
</dbReference>
<comment type="caution">
    <text evidence="1">The sequence shown here is derived from an EMBL/GenBank/DDBJ whole genome shotgun (WGS) entry which is preliminary data.</text>
</comment>
<dbReference type="EMBL" id="JSYN01000002">
    <property type="protein sequence ID" value="KIA96758.1"/>
    <property type="molecule type" value="Genomic_DNA"/>
</dbReference>
<evidence type="ECO:0000313" key="2">
    <source>
        <dbReference type="Proteomes" id="UP000031246"/>
    </source>
</evidence>
<organism evidence="1 2">
    <name type="scientific">Pedobacter kyungheensis</name>
    <dbReference type="NCBI Taxonomy" id="1069985"/>
    <lineage>
        <taxon>Bacteria</taxon>
        <taxon>Pseudomonadati</taxon>
        <taxon>Bacteroidota</taxon>
        <taxon>Sphingobacteriia</taxon>
        <taxon>Sphingobacteriales</taxon>
        <taxon>Sphingobacteriaceae</taxon>
        <taxon>Pedobacter</taxon>
    </lineage>
</organism>
<dbReference type="InterPro" id="IPR025494">
    <property type="entry name" value="DUF4385"/>
</dbReference>
<dbReference type="AlphaFoldDB" id="A0A0C1FY54"/>
<sequence>MNARRPSYLGFGKEKYAWKSDVDYRAHPELYRVGKGEQGVLICQPYKSVIGPLWRFKNPDIALESAEAIYELFSGFMDVGDFVGADLARKYLQMGYTRARRYANYKGGRKYDKANDYAMLERGTGEQLKAGSAAVFYDYWQKAEDHPGYKRAKADWKKAYG</sequence>
<evidence type="ECO:0000313" key="1">
    <source>
        <dbReference type="EMBL" id="KIA96758.1"/>
    </source>
</evidence>
<proteinExistence type="predicted"/>
<keyword evidence="2" id="KW-1185">Reference proteome</keyword>
<gene>
    <name evidence="1" type="ORF">OC25_02180</name>
</gene>
<name>A0A0C1FY54_9SPHI</name>
<protein>
    <submittedName>
        <fullName evidence="1">Cytoplasmic protein</fullName>
    </submittedName>
</protein>
<accession>A0A0C1FY54</accession>
<dbReference type="Pfam" id="PF14328">
    <property type="entry name" value="DUF4385"/>
    <property type="match status" value="1"/>
</dbReference>
<reference evidence="1 2" key="1">
    <citation type="submission" date="2014-10" db="EMBL/GenBank/DDBJ databases">
        <title>Pedobacter Kyungheensis.</title>
        <authorList>
            <person name="Anderson B.M."/>
            <person name="Newman J.D."/>
        </authorList>
    </citation>
    <scope>NUCLEOTIDE SEQUENCE [LARGE SCALE GENOMIC DNA]</scope>
    <source>
        <strain evidence="1 2">KACC 16221</strain>
    </source>
</reference>